<proteinExistence type="predicted"/>
<evidence type="ECO:0000313" key="1">
    <source>
        <dbReference type="EMBL" id="SEI95640.1"/>
    </source>
</evidence>
<dbReference type="EMBL" id="FNXY01000004">
    <property type="protein sequence ID" value="SEI95640.1"/>
    <property type="molecule type" value="Genomic_DNA"/>
</dbReference>
<evidence type="ECO:0000313" key="2">
    <source>
        <dbReference type="Proteomes" id="UP000199532"/>
    </source>
</evidence>
<protein>
    <recommendedName>
        <fullName evidence="3">Lipoprotein</fullName>
    </recommendedName>
</protein>
<dbReference type="OrthoDB" id="956510at2"/>
<dbReference type="PROSITE" id="PS51257">
    <property type="entry name" value="PROKAR_LIPOPROTEIN"/>
    <property type="match status" value="1"/>
</dbReference>
<gene>
    <name evidence="1" type="ORF">SAMN04487995_2729</name>
</gene>
<evidence type="ECO:0008006" key="3">
    <source>
        <dbReference type="Google" id="ProtNLM"/>
    </source>
</evidence>
<dbReference type="Proteomes" id="UP000199532">
    <property type="component" value="Unassembled WGS sequence"/>
</dbReference>
<dbReference type="STRING" id="408657.SAMN04487995_2729"/>
<accession>A0A1H6V4R6</accession>
<name>A0A1H6V4R6_9BACT</name>
<keyword evidence="2" id="KW-1185">Reference proteome</keyword>
<sequence length="127" mass="13910">MKTIFLFLSLTVLTAGCESEKDISPSEIWSAGCATFAPYEKEYRLSGMCCKYLVVPKIKIKKDNTFSAAAKLYTYNGSGFEDFSVTLNGRLSEDRKSLDLNYRINGTTESFALKAGGATASCYCGCD</sequence>
<reference evidence="1 2" key="1">
    <citation type="submission" date="2016-10" db="EMBL/GenBank/DDBJ databases">
        <authorList>
            <person name="de Groot N.N."/>
        </authorList>
    </citation>
    <scope>NUCLEOTIDE SEQUENCE [LARGE SCALE GENOMIC DNA]</scope>
    <source>
        <strain evidence="1 2">DSM 19938</strain>
    </source>
</reference>
<dbReference type="RefSeq" id="WP_090335713.1">
    <property type="nucleotide sequence ID" value="NZ_FNXY01000004.1"/>
</dbReference>
<organism evidence="1 2">
    <name type="scientific">Dyadobacter koreensis</name>
    <dbReference type="NCBI Taxonomy" id="408657"/>
    <lineage>
        <taxon>Bacteria</taxon>
        <taxon>Pseudomonadati</taxon>
        <taxon>Bacteroidota</taxon>
        <taxon>Cytophagia</taxon>
        <taxon>Cytophagales</taxon>
        <taxon>Spirosomataceae</taxon>
        <taxon>Dyadobacter</taxon>
    </lineage>
</organism>
<dbReference type="AlphaFoldDB" id="A0A1H6V4R6"/>